<evidence type="ECO:0008006" key="4">
    <source>
        <dbReference type="Google" id="ProtNLM"/>
    </source>
</evidence>
<reference evidence="2 3" key="1">
    <citation type="submission" date="2017-09" db="EMBL/GenBank/DDBJ databases">
        <title>Paracoccus alkalisoli sp. nov., isolated from saline alkaline soil.</title>
        <authorList>
            <person name="Dong X."/>
            <person name="Zhang G."/>
        </authorList>
    </citation>
    <scope>NUCLEOTIDE SEQUENCE [LARGE SCALE GENOMIC DNA]</scope>
    <source>
        <strain evidence="2 3">WN007</strain>
    </source>
</reference>
<dbReference type="InterPro" id="IPR052022">
    <property type="entry name" value="26kDa_periplasmic_antigen"/>
</dbReference>
<dbReference type="OrthoDB" id="9813144at2"/>
<dbReference type="Proteomes" id="UP000218023">
    <property type="component" value="Unassembled WGS sequence"/>
</dbReference>
<dbReference type="Gene3D" id="3.30.70.2970">
    <property type="entry name" value="Protein of unknown function (DUF541), domain 2"/>
    <property type="match status" value="1"/>
</dbReference>
<name>A0A2A2GJA4_9RHOB</name>
<dbReference type="Pfam" id="PF04402">
    <property type="entry name" value="SIMPL"/>
    <property type="match status" value="1"/>
</dbReference>
<dbReference type="InterPro" id="IPR007497">
    <property type="entry name" value="SIMPL/DUF541"/>
</dbReference>
<organism evidence="2 3">
    <name type="scientific">Paracoccus salipaludis</name>
    <dbReference type="NCBI Taxonomy" id="2032623"/>
    <lineage>
        <taxon>Bacteria</taxon>
        <taxon>Pseudomonadati</taxon>
        <taxon>Pseudomonadota</taxon>
        <taxon>Alphaproteobacteria</taxon>
        <taxon>Rhodobacterales</taxon>
        <taxon>Paracoccaceae</taxon>
        <taxon>Paracoccus</taxon>
    </lineage>
</organism>
<dbReference type="GO" id="GO:0006974">
    <property type="term" value="P:DNA damage response"/>
    <property type="evidence" value="ECO:0007669"/>
    <property type="project" value="TreeGrafter"/>
</dbReference>
<gene>
    <name evidence="2" type="ORF">CK240_11230</name>
</gene>
<evidence type="ECO:0000313" key="3">
    <source>
        <dbReference type="Proteomes" id="UP000218023"/>
    </source>
</evidence>
<dbReference type="AlphaFoldDB" id="A0A2A2GJA4"/>
<proteinExistence type="predicted"/>
<evidence type="ECO:0000313" key="2">
    <source>
        <dbReference type="EMBL" id="PAU96842.1"/>
    </source>
</evidence>
<accession>A0A2A2GJA4</accession>
<dbReference type="PANTHER" id="PTHR34387:SF1">
    <property type="entry name" value="PERIPLASMIC IMMUNOGENIC PROTEIN"/>
    <property type="match status" value="1"/>
</dbReference>
<feature type="compositionally biased region" description="Low complexity" evidence="1">
    <location>
        <begin position="417"/>
        <end position="445"/>
    </location>
</feature>
<keyword evidence="3" id="KW-1185">Reference proteome</keyword>
<protein>
    <recommendedName>
        <fullName evidence="4">SIMPL domain-containing protein</fullName>
    </recommendedName>
</protein>
<feature type="region of interest" description="Disordered" evidence="1">
    <location>
        <begin position="376"/>
        <end position="476"/>
    </location>
</feature>
<comment type="caution">
    <text evidence="2">The sequence shown here is derived from an EMBL/GenBank/DDBJ whole genome shotgun (WGS) entry which is preliminary data.</text>
</comment>
<dbReference type="PANTHER" id="PTHR34387">
    <property type="entry name" value="SLR1258 PROTEIN"/>
    <property type="match status" value="1"/>
</dbReference>
<sequence length="476" mass="48172">MTGRIRARNACSWAGAYPFWPVVVDARSGPLLLNPMDNRTAPLCKAKHLIVREPCAHLLRCQGWARLALGAVARAKARQGVIMSSLPSISLRSAARLPLSAALALAMLALPAVAHPRTAGCGMGAGAQAPTINVQGEGRASVAPDLATVSLGVTTQAPTAAQAMSDNATRQTAIIEALRAQGLAPADLQTQGLSLSPLQDYSREGQPPVITGYQAQNIVTARVRDLTRLGPMLDAMVAAGATDVQGISFSREDAAETEDRARTEAVAEARRRAEVIARAAGMELGPLVSLTDTSMTQGPRPMAMMARAADTEASTPVEAGELTLSAQVTGVWSLLPTGGASMDCGSHGGHHGGPGHHHEMPMHGHEAMPGHHPGMIPHPGAGMEGHHGTMPPGHMGGGAPSPASQGMGAPVPGGPAGQAPGPQPAANEPAAGQGTGAGPASTGSAPPVPPVEGSTPGPDSRPEGGAETTPGTKPPN</sequence>
<dbReference type="Gene3D" id="3.30.110.170">
    <property type="entry name" value="Protein of unknown function (DUF541), domain 1"/>
    <property type="match status" value="1"/>
</dbReference>
<evidence type="ECO:0000256" key="1">
    <source>
        <dbReference type="SAM" id="MobiDB-lite"/>
    </source>
</evidence>
<dbReference type="EMBL" id="NSJZ01000009">
    <property type="protein sequence ID" value="PAU96842.1"/>
    <property type="molecule type" value="Genomic_DNA"/>
</dbReference>